<evidence type="ECO:0000259" key="4">
    <source>
        <dbReference type="Pfam" id="PF07992"/>
    </source>
</evidence>
<dbReference type="GO" id="GO:0004791">
    <property type="term" value="F:thioredoxin-disulfide reductase (NADPH) activity"/>
    <property type="evidence" value="ECO:0007669"/>
    <property type="project" value="UniProtKB-EC"/>
</dbReference>
<keyword evidence="6" id="KW-1185">Reference proteome</keyword>
<dbReference type="OrthoDB" id="109585at2"/>
<dbReference type="PANTHER" id="PTHR48105">
    <property type="entry name" value="THIOREDOXIN REDUCTASE 1-RELATED-RELATED"/>
    <property type="match status" value="1"/>
</dbReference>
<reference evidence="5 6" key="1">
    <citation type="submission" date="2018-03" db="EMBL/GenBank/DDBJ databases">
        <title>Aquarubrobacter algicola gen. nov., sp. nov., a novel actinobacterium isolated from shallow eutrophic lake during the end of cyanobacterial harmful algal blooms.</title>
        <authorList>
            <person name="Chun S.J."/>
        </authorList>
    </citation>
    <scope>NUCLEOTIDE SEQUENCE [LARGE SCALE GENOMIC DNA]</scope>
    <source>
        <strain evidence="5 6">Seoho-28</strain>
    </source>
</reference>
<organism evidence="5 6">
    <name type="scientific">Paraconexibacter algicola</name>
    <dbReference type="NCBI Taxonomy" id="2133960"/>
    <lineage>
        <taxon>Bacteria</taxon>
        <taxon>Bacillati</taxon>
        <taxon>Actinomycetota</taxon>
        <taxon>Thermoleophilia</taxon>
        <taxon>Solirubrobacterales</taxon>
        <taxon>Paraconexibacteraceae</taxon>
        <taxon>Paraconexibacter</taxon>
    </lineage>
</organism>
<name>A0A2T4UEU5_9ACTN</name>
<evidence type="ECO:0000313" key="6">
    <source>
        <dbReference type="Proteomes" id="UP000240739"/>
    </source>
</evidence>
<evidence type="ECO:0000313" key="5">
    <source>
        <dbReference type="EMBL" id="PTL56309.1"/>
    </source>
</evidence>
<dbReference type="Pfam" id="PF07992">
    <property type="entry name" value="Pyr_redox_2"/>
    <property type="match status" value="1"/>
</dbReference>
<dbReference type="Proteomes" id="UP000240739">
    <property type="component" value="Unassembled WGS sequence"/>
</dbReference>
<dbReference type="Gene3D" id="3.50.50.60">
    <property type="entry name" value="FAD/NAD(P)-binding domain"/>
    <property type="match status" value="2"/>
</dbReference>
<dbReference type="SUPFAM" id="SSF51905">
    <property type="entry name" value="FAD/NAD(P)-binding domain"/>
    <property type="match status" value="1"/>
</dbReference>
<keyword evidence="1" id="KW-0285">Flavoprotein</keyword>
<keyword evidence="2" id="KW-0560">Oxidoreductase</keyword>
<evidence type="ECO:0000256" key="2">
    <source>
        <dbReference type="ARBA" id="ARBA00023002"/>
    </source>
</evidence>
<dbReference type="RefSeq" id="WP_107570028.1">
    <property type="nucleotide sequence ID" value="NZ_PYYB01000002.1"/>
</dbReference>
<dbReference type="AlphaFoldDB" id="A0A2T4UEU5"/>
<dbReference type="InterPro" id="IPR050097">
    <property type="entry name" value="Ferredoxin-NADP_redctase_2"/>
</dbReference>
<protein>
    <submittedName>
        <fullName evidence="5">Pyridine nucleotide-disulfide oxidoreductase</fullName>
    </submittedName>
</protein>
<gene>
    <name evidence="5" type="ORF">C7Y72_15145</name>
</gene>
<proteinExistence type="predicted"/>
<evidence type="ECO:0000256" key="3">
    <source>
        <dbReference type="ARBA" id="ARBA00048132"/>
    </source>
</evidence>
<dbReference type="InterPro" id="IPR036188">
    <property type="entry name" value="FAD/NAD-bd_sf"/>
</dbReference>
<evidence type="ECO:0000256" key="1">
    <source>
        <dbReference type="ARBA" id="ARBA00022630"/>
    </source>
</evidence>
<dbReference type="EMBL" id="PYYB01000002">
    <property type="protein sequence ID" value="PTL56309.1"/>
    <property type="molecule type" value="Genomic_DNA"/>
</dbReference>
<dbReference type="InterPro" id="IPR023753">
    <property type="entry name" value="FAD/NAD-binding_dom"/>
</dbReference>
<sequence length="420" mass="43681">MSPVRDDVVVVGRRHDPEDHRLRDFLTRTAQPHRWVEAGSGEADALLADLPADVALPVVRCGGETVTGATVERLVEAWAMTAPPARDHYELAVIGAGPAGLAAAVYAASDGLSTVVLERDVPGGQASHTSLIENFFGFPGGIGGAEIARLAGRQAEGFGAELSFLRPVVGSRFAPGERTTLELEGGLAVTADIVIAAPGMLWRRLEVEGVEELLGRGVYYGAGRSEARHCGGDDVVVVGAGNSAGQAVMDLGNAGARVRMAVRGEGLGATMSQYLVDRIAEHPLIDVQLRTEVVAVHAADDGTLAAVTLRHRDGATEQVPARALFLCIGGTPRTGWASHHGVATDAAGYLLTGPDLLRDGRRPDGWPLDRDPLHLETLVPGLFAAGDVRSGSTKRVAGAVGDGAAAVALAHRRLAELHGA</sequence>
<dbReference type="PRINTS" id="PR00368">
    <property type="entry name" value="FADPNR"/>
</dbReference>
<dbReference type="PRINTS" id="PR00469">
    <property type="entry name" value="PNDRDTASEII"/>
</dbReference>
<accession>A0A2T4UEU5</accession>
<comment type="catalytic activity">
    <reaction evidence="3">
        <text>[thioredoxin]-dithiol + NADP(+) = [thioredoxin]-disulfide + NADPH + H(+)</text>
        <dbReference type="Rhea" id="RHEA:20345"/>
        <dbReference type="Rhea" id="RHEA-COMP:10698"/>
        <dbReference type="Rhea" id="RHEA-COMP:10700"/>
        <dbReference type="ChEBI" id="CHEBI:15378"/>
        <dbReference type="ChEBI" id="CHEBI:29950"/>
        <dbReference type="ChEBI" id="CHEBI:50058"/>
        <dbReference type="ChEBI" id="CHEBI:57783"/>
        <dbReference type="ChEBI" id="CHEBI:58349"/>
        <dbReference type="EC" id="1.8.1.9"/>
    </reaction>
</comment>
<comment type="caution">
    <text evidence="5">The sequence shown here is derived from an EMBL/GenBank/DDBJ whole genome shotgun (WGS) entry which is preliminary data.</text>
</comment>
<feature type="domain" description="FAD/NAD(P)-binding" evidence="4">
    <location>
        <begin position="90"/>
        <end position="403"/>
    </location>
</feature>